<reference evidence="1 2" key="1">
    <citation type="submission" date="2019-12" db="EMBL/GenBank/DDBJ databases">
        <title>Sequencing and analysis of the whole genome of Mycoplasma gallinaceum strain Peacock20181011.</title>
        <authorList>
            <person name="Liu X."/>
            <person name="Qin Z."/>
            <person name="Xu H."/>
        </authorList>
    </citation>
    <scope>NUCLEOTIDE SEQUENCE [LARGE SCALE GENOMIC DNA]</scope>
    <source>
        <strain evidence="1 2">Peacock20181011</strain>
    </source>
</reference>
<gene>
    <name evidence="1" type="ORF">GOQ20_02910</name>
</gene>
<protein>
    <submittedName>
        <fullName evidence="1">Uncharacterized protein</fullName>
    </submittedName>
</protein>
<dbReference type="Proteomes" id="UP000503310">
    <property type="component" value="Chromosome"/>
</dbReference>
<name>A0A6H0V1Y9_9BACT</name>
<sequence length="146" mass="16978">MNKDILMNILIPRKQLKESLEENLNGKPAEFLIVLGDLRSECGSVVVGIAYRNEHLSDLPQDKIFSLYKNDDIIPFKLSIDKLFNIETDYLEEITDNFTEMTGTKLSQTTYSYILYPLKDIMENEKDNLYSIKVVKEKDIENEMTM</sequence>
<organism evidence="1 2">
    <name type="scientific">Mycoplasmopsis gallinacea</name>
    <dbReference type="NCBI Taxonomy" id="29556"/>
    <lineage>
        <taxon>Bacteria</taxon>
        <taxon>Bacillati</taxon>
        <taxon>Mycoplasmatota</taxon>
        <taxon>Mycoplasmoidales</taxon>
        <taxon>Metamycoplasmataceae</taxon>
        <taxon>Mycoplasmopsis</taxon>
    </lineage>
</organism>
<dbReference type="EMBL" id="CP047225">
    <property type="protein sequence ID" value="QIW62360.1"/>
    <property type="molecule type" value="Genomic_DNA"/>
</dbReference>
<dbReference type="RefSeq" id="WP_167845328.1">
    <property type="nucleotide sequence ID" value="NZ_CP047225.1"/>
</dbReference>
<accession>A0A6H0V1Y9</accession>
<evidence type="ECO:0000313" key="1">
    <source>
        <dbReference type="EMBL" id="QIW62360.1"/>
    </source>
</evidence>
<evidence type="ECO:0000313" key="2">
    <source>
        <dbReference type="Proteomes" id="UP000503310"/>
    </source>
</evidence>
<proteinExistence type="predicted"/>
<dbReference type="AlphaFoldDB" id="A0A6H0V1Y9"/>